<dbReference type="InterPro" id="IPR055344">
    <property type="entry name" value="SecD_SecF_C_bact"/>
</dbReference>
<evidence type="ECO:0000256" key="8">
    <source>
        <dbReference type="ARBA" id="ARBA00023136"/>
    </source>
</evidence>
<keyword evidence="9" id="KW-0997">Cell inner membrane</keyword>
<dbReference type="GO" id="GO:0006605">
    <property type="term" value="P:protein targeting"/>
    <property type="evidence" value="ECO:0007669"/>
    <property type="project" value="UniProtKB-UniRule"/>
</dbReference>
<evidence type="ECO:0000313" key="12">
    <source>
        <dbReference type="Proteomes" id="UP000006852"/>
    </source>
</evidence>
<dbReference type="InterPro" id="IPR048634">
    <property type="entry name" value="SecD_SecF_C"/>
</dbReference>
<dbReference type="Proteomes" id="UP000006852">
    <property type="component" value="Chromosome"/>
</dbReference>
<dbReference type="RefSeq" id="WP_013701122.1">
    <property type="nucleotide sequence ID" value="NC_015385.1"/>
</dbReference>
<comment type="subunit">
    <text evidence="9">Forms a complex with SecD. Part of the essential Sec protein translocation apparatus which comprises SecA, SecYEG and auxiliary proteins SecDF. Other proteins may also be involved.</text>
</comment>
<evidence type="ECO:0000256" key="3">
    <source>
        <dbReference type="ARBA" id="ARBA00022475"/>
    </source>
</evidence>
<dbReference type="HAMAP" id="MF_01464_B">
    <property type="entry name" value="SecF_B"/>
    <property type="match status" value="1"/>
</dbReference>
<dbReference type="NCBIfam" id="TIGR00916">
    <property type="entry name" value="2A0604s01"/>
    <property type="match status" value="1"/>
</dbReference>
<dbReference type="Gene3D" id="1.20.1640.10">
    <property type="entry name" value="Multidrug efflux transporter AcrB transmembrane domain"/>
    <property type="match status" value="1"/>
</dbReference>
<feature type="transmembrane region" description="Helical" evidence="9">
    <location>
        <begin position="284"/>
        <end position="305"/>
    </location>
</feature>
<dbReference type="GO" id="GO:0015450">
    <property type="term" value="F:protein-transporting ATPase activity"/>
    <property type="evidence" value="ECO:0007669"/>
    <property type="project" value="InterPro"/>
</dbReference>
<accession>F2NRL1</accession>
<evidence type="ECO:0000256" key="2">
    <source>
        <dbReference type="ARBA" id="ARBA00022448"/>
    </source>
</evidence>
<gene>
    <name evidence="9" type="primary">secF</name>
    <name evidence="11" type="ordered locus">Tresu_0905</name>
</gene>
<dbReference type="KEGG" id="tsu:Tresu_0905"/>
<evidence type="ECO:0000256" key="9">
    <source>
        <dbReference type="HAMAP-Rule" id="MF_01464"/>
    </source>
</evidence>
<dbReference type="PANTHER" id="PTHR30081:SF8">
    <property type="entry name" value="PROTEIN TRANSLOCASE SUBUNIT SECF"/>
    <property type="match status" value="1"/>
</dbReference>
<protein>
    <recommendedName>
        <fullName evidence="9">Protein-export membrane protein SecF</fullName>
    </recommendedName>
</protein>
<dbReference type="PANTHER" id="PTHR30081">
    <property type="entry name" value="PROTEIN-EXPORT MEMBRANE PROTEIN SEC"/>
    <property type="match status" value="1"/>
</dbReference>
<comment type="function">
    <text evidence="9">Part of the Sec protein translocase complex. Interacts with the SecYEG preprotein conducting channel. SecDF uses the proton motive force (PMF) to complete protein translocation after the ATP-dependent function of SecA.</text>
</comment>
<feature type="transmembrane region" description="Helical" evidence="9">
    <location>
        <begin position="230"/>
        <end position="250"/>
    </location>
</feature>
<dbReference type="GO" id="GO:0005886">
    <property type="term" value="C:plasma membrane"/>
    <property type="evidence" value="ECO:0007669"/>
    <property type="project" value="UniProtKB-SubCell"/>
</dbReference>
<keyword evidence="2 9" id="KW-0813">Transport</keyword>
<dbReference type="OrthoDB" id="9805019at2"/>
<proteinExistence type="inferred from homology"/>
<organism evidence="11 12">
    <name type="scientific">Treponema succinifaciens (strain ATCC 33096 / DSM 2489 / 6091)</name>
    <dbReference type="NCBI Taxonomy" id="869209"/>
    <lineage>
        <taxon>Bacteria</taxon>
        <taxon>Pseudomonadati</taxon>
        <taxon>Spirochaetota</taxon>
        <taxon>Spirochaetia</taxon>
        <taxon>Spirochaetales</taxon>
        <taxon>Treponemataceae</taxon>
        <taxon>Treponema</taxon>
    </lineage>
</organism>
<evidence type="ECO:0000259" key="10">
    <source>
        <dbReference type="Pfam" id="PF02355"/>
    </source>
</evidence>
<name>F2NRL1_TRES6</name>
<sequence length="416" mass="44587">MKTVKKFSKAFPACAVLSSVLILFGIAGFFIRGINFGIDFVPGLLEEVRIGPAAIEISYNGSANISVGTSSTALELVITGTSAENETKIFSYAQNPSIKDIAASLSEVDGLSVSVKGAENVSSYGIYLDSSSTSRLSADAPVLLYVSDASTNVSIDDVRSALASESVEVKELGDDSNRSFQIRAAISKNDISSDSLQAEIIGSLKEKFGESNVAIIKTDFVGSGFSSSNAIKSVILAVVTLLAIWIYCAIRFHWDFAAGAIIGLVHDCLIMFSFISWTQVEFSATSFAAVLTIFGYSINATIVILDRVRENISLIQTKKFNDILNASISETLSRSIITTVTTMFASVALLVFTSGSIKDFAIVLTVGLVSGCYSSMLIVPGFVSLMRRNWEPGEFAKHVRPHNNKNVLSFNSTQNV</sequence>
<dbReference type="InterPro" id="IPR022645">
    <property type="entry name" value="SecD/SecF_bac"/>
</dbReference>
<keyword evidence="5 9" id="KW-0653">Protein transport</keyword>
<feature type="domain" description="Protein export membrane protein SecD/SecF C-terminal" evidence="10">
    <location>
        <begin position="206"/>
        <end position="387"/>
    </location>
</feature>
<dbReference type="HOGENOM" id="CLU_050012_0_1_12"/>
<keyword evidence="4 9" id="KW-0812">Transmembrane</keyword>
<dbReference type="STRING" id="869209.Tresu_0905"/>
<dbReference type="EMBL" id="CP002631">
    <property type="protein sequence ID" value="AEB13829.1"/>
    <property type="molecule type" value="Genomic_DNA"/>
</dbReference>
<keyword evidence="12" id="KW-1185">Reference proteome</keyword>
<evidence type="ECO:0000256" key="5">
    <source>
        <dbReference type="ARBA" id="ARBA00022927"/>
    </source>
</evidence>
<dbReference type="GO" id="GO:0065002">
    <property type="term" value="P:intracellular protein transmembrane transport"/>
    <property type="evidence" value="ECO:0007669"/>
    <property type="project" value="UniProtKB-UniRule"/>
</dbReference>
<dbReference type="SUPFAM" id="SSF82866">
    <property type="entry name" value="Multidrug efflux transporter AcrB transmembrane domain"/>
    <property type="match status" value="1"/>
</dbReference>
<keyword evidence="7 9" id="KW-0811">Translocation</keyword>
<dbReference type="PRINTS" id="PR01755">
    <property type="entry name" value="SECFTRNLCASE"/>
</dbReference>
<dbReference type="AlphaFoldDB" id="F2NRL1"/>
<dbReference type="Pfam" id="PF02355">
    <property type="entry name" value="SecD_SecF_C"/>
    <property type="match status" value="1"/>
</dbReference>
<keyword evidence="3 9" id="KW-1003">Cell membrane</keyword>
<evidence type="ECO:0000256" key="1">
    <source>
        <dbReference type="ARBA" id="ARBA00004651"/>
    </source>
</evidence>
<dbReference type="InterPro" id="IPR005665">
    <property type="entry name" value="SecF_bac"/>
</dbReference>
<dbReference type="InterPro" id="IPR022813">
    <property type="entry name" value="SecD/SecF_arch_bac"/>
</dbReference>
<keyword evidence="8 9" id="KW-0472">Membrane</keyword>
<feature type="transmembrane region" description="Helical" evidence="9">
    <location>
        <begin position="336"/>
        <end position="354"/>
    </location>
</feature>
<dbReference type="eggNOG" id="COG0341">
    <property type="taxonomic scope" value="Bacteria"/>
</dbReference>
<comment type="subcellular location">
    <subcellularLocation>
        <location evidence="9">Cell inner membrane</location>
        <topology evidence="9">Multi-pass membrane protein</topology>
    </subcellularLocation>
    <subcellularLocation>
        <location evidence="1">Cell membrane</location>
        <topology evidence="1">Multi-pass membrane protein</topology>
    </subcellularLocation>
</comment>
<reference evidence="12" key="2">
    <citation type="submission" date="2011-04" db="EMBL/GenBank/DDBJ databases">
        <title>The complete genome of chromosome of Treponema succinifaciens DSM 2489.</title>
        <authorList>
            <person name="Lucas S."/>
            <person name="Copeland A."/>
            <person name="Lapidus A."/>
            <person name="Bruce D."/>
            <person name="Goodwin L."/>
            <person name="Pitluck S."/>
            <person name="Peters L."/>
            <person name="Kyrpides N."/>
            <person name="Mavromatis K."/>
            <person name="Ivanova N."/>
            <person name="Ovchinnikova G."/>
            <person name="Teshima H."/>
            <person name="Detter J.C."/>
            <person name="Tapia R."/>
            <person name="Han C."/>
            <person name="Land M."/>
            <person name="Hauser L."/>
            <person name="Markowitz V."/>
            <person name="Cheng J.-F."/>
            <person name="Hugenholtz P."/>
            <person name="Woyke T."/>
            <person name="Wu D."/>
            <person name="Gronow S."/>
            <person name="Wellnitz S."/>
            <person name="Brambilla E."/>
            <person name="Klenk H.-P."/>
            <person name="Eisen J.A."/>
        </authorList>
    </citation>
    <scope>NUCLEOTIDE SEQUENCE [LARGE SCALE GENOMIC DNA]</scope>
    <source>
        <strain evidence="12">ATCC 33096 / DSM 2489 / 6091</strain>
    </source>
</reference>
<evidence type="ECO:0000256" key="7">
    <source>
        <dbReference type="ARBA" id="ARBA00023010"/>
    </source>
</evidence>
<keyword evidence="6 9" id="KW-1133">Transmembrane helix</keyword>
<dbReference type="GO" id="GO:0043952">
    <property type="term" value="P:protein transport by the Sec complex"/>
    <property type="evidence" value="ECO:0007669"/>
    <property type="project" value="UniProtKB-UniRule"/>
</dbReference>
<evidence type="ECO:0000256" key="6">
    <source>
        <dbReference type="ARBA" id="ARBA00022989"/>
    </source>
</evidence>
<feature type="transmembrane region" description="Helical" evidence="9">
    <location>
        <begin position="257"/>
        <end position="278"/>
    </location>
</feature>
<dbReference type="GeneID" id="302998072"/>
<reference evidence="11 12" key="1">
    <citation type="journal article" date="2011" name="Stand. Genomic Sci.">
        <title>Complete genome sequence of Treponema succinifaciens type strain (6091).</title>
        <authorList>
            <person name="Han C."/>
            <person name="Gronow S."/>
            <person name="Teshima H."/>
            <person name="Lapidus A."/>
            <person name="Nolan M."/>
            <person name="Lucas S."/>
            <person name="Hammon N."/>
            <person name="Deshpande S."/>
            <person name="Cheng J.F."/>
            <person name="Zeytun A."/>
            <person name="Tapia R."/>
            <person name="Goodwin L."/>
            <person name="Pitluck S."/>
            <person name="Liolios K."/>
            <person name="Pagani I."/>
            <person name="Ivanova N."/>
            <person name="Mavromatis K."/>
            <person name="Mikhailova N."/>
            <person name="Huntemann M."/>
            <person name="Pati A."/>
            <person name="Chen A."/>
            <person name="Palaniappan K."/>
            <person name="Land M."/>
            <person name="Hauser L."/>
            <person name="Brambilla E.M."/>
            <person name="Rohde M."/>
            <person name="Goker M."/>
            <person name="Woyke T."/>
            <person name="Bristow J."/>
            <person name="Eisen J.A."/>
            <person name="Markowitz V."/>
            <person name="Hugenholtz P."/>
            <person name="Kyrpides N.C."/>
            <person name="Klenk H.P."/>
            <person name="Detter J.C."/>
        </authorList>
    </citation>
    <scope>NUCLEOTIDE SEQUENCE [LARGE SCALE GENOMIC DNA]</scope>
    <source>
        <strain evidence="12">ATCC 33096 / DSM 2489 / 6091</strain>
    </source>
</reference>
<comment type="similarity">
    <text evidence="9">Belongs to the SecD/SecF family. SecF subfamily.</text>
</comment>
<dbReference type="NCBIfam" id="TIGR00966">
    <property type="entry name" value="transloc_SecF"/>
    <property type="match status" value="1"/>
</dbReference>
<evidence type="ECO:0000256" key="4">
    <source>
        <dbReference type="ARBA" id="ARBA00022692"/>
    </source>
</evidence>
<feature type="transmembrane region" description="Helical" evidence="9">
    <location>
        <begin position="12"/>
        <end position="31"/>
    </location>
</feature>
<evidence type="ECO:0000313" key="11">
    <source>
        <dbReference type="EMBL" id="AEB13829.1"/>
    </source>
</evidence>
<feature type="transmembrane region" description="Helical" evidence="9">
    <location>
        <begin position="360"/>
        <end position="383"/>
    </location>
</feature>